<dbReference type="KEGG" id="mhaz:BHR79_08140"/>
<organism evidence="1 4">
    <name type="scientific">Methanohalophilus halophilus</name>
    <dbReference type="NCBI Taxonomy" id="2177"/>
    <lineage>
        <taxon>Archaea</taxon>
        <taxon>Methanobacteriati</taxon>
        <taxon>Methanobacteriota</taxon>
        <taxon>Stenosarchaea group</taxon>
        <taxon>Methanomicrobia</taxon>
        <taxon>Methanosarcinales</taxon>
        <taxon>Methanosarcinaceae</taxon>
        <taxon>Methanohalophilus</taxon>
    </lineage>
</organism>
<reference evidence="3 5" key="2">
    <citation type="submission" date="2016-10" db="EMBL/GenBank/DDBJ databases">
        <authorList>
            <person name="de Groot N.N."/>
        </authorList>
    </citation>
    <scope>NUCLEOTIDE SEQUENCE [LARGE SCALE GENOMIC DNA]</scope>
    <source>
        <strain evidence="3 5">Z-7982</strain>
    </source>
</reference>
<accession>A0A1L3Q3P0</accession>
<reference evidence="2 6" key="3">
    <citation type="submission" date="2018-10" db="EMBL/GenBank/DDBJ databases">
        <title>Cultivation of a novel Methanohalophilus strain from Kebrit Deep of the Red Sea and a genomic comparison of members of the genus Methanohalophilus.</title>
        <authorList>
            <person name="Guan Y."/>
            <person name="Ngugi D.K."/>
            <person name="Stingl U."/>
        </authorList>
    </citation>
    <scope>NUCLEOTIDE SEQUENCE [LARGE SCALE GENOMIC DNA]</scope>
    <source>
        <strain evidence="2 6">DSM 3094</strain>
    </source>
</reference>
<evidence type="ECO:0000313" key="2">
    <source>
        <dbReference type="EMBL" id="RNI07742.1"/>
    </source>
</evidence>
<evidence type="ECO:0000313" key="3">
    <source>
        <dbReference type="EMBL" id="SDW98338.1"/>
    </source>
</evidence>
<dbReference type="OrthoDB" id="121157at2157"/>
<gene>
    <name evidence="1" type="ORF">BHR79_08140</name>
    <name evidence="2" type="ORF">EFE40_09355</name>
    <name evidence="3" type="ORF">SAMN04515625_2013</name>
</gene>
<dbReference type="Proteomes" id="UP000198669">
    <property type="component" value="Unassembled WGS sequence"/>
</dbReference>
<dbReference type="RefSeq" id="WP_072561877.1">
    <property type="nucleotide sequence ID" value="NZ_CP017921.1"/>
</dbReference>
<dbReference type="Proteomes" id="UP000186879">
    <property type="component" value="Chromosome"/>
</dbReference>
<dbReference type="Proteomes" id="UP000267921">
    <property type="component" value="Unassembled WGS sequence"/>
</dbReference>
<proteinExistence type="predicted"/>
<evidence type="ECO:0000313" key="6">
    <source>
        <dbReference type="Proteomes" id="UP000267921"/>
    </source>
</evidence>
<name>A0A1L3Q3P0_9EURY</name>
<dbReference type="STRING" id="2177.BHR79_08140"/>
<keyword evidence="4" id="KW-1185">Reference proteome</keyword>
<sequence>MKFIKSIVAILFLSAILLTSGCADDTTRSVVQSGVVEIEGENIKETVQYDEESIDLYINGDSINVVVEWGTRVDNATITGNNIEVLFKDGASIEEIYLSGSRITVMVPKAQYPFIQKEGNDVGVVYY</sequence>
<dbReference type="EMBL" id="RJJG01000007">
    <property type="protein sequence ID" value="RNI07742.1"/>
    <property type="molecule type" value="Genomic_DNA"/>
</dbReference>
<dbReference type="EMBL" id="FNMU01000007">
    <property type="protein sequence ID" value="SDW98338.1"/>
    <property type="molecule type" value="Genomic_DNA"/>
</dbReference>
<evidence type="ECO:0000313" key="5">
    <source>
        <dbReference type="Proteomes" id="UP000198669"/>
    </source>
</evidence>
<evidence type="ECO:0000313" key="1">
    <source>
        <dbReference type="EMBL" id="APH39453.1"/>
    </source>
</evidence>
<dbReference type="EMBL" id="CP017921">
    <property type="protein sequence ID" value="APH39453.1"/>
    <property type="molecule type" value="Genomic_DNA"/>
</dbReference>
<reference evidence="1 4" key="1">
    <citation type="submission" date="2016-10" db="EMBL/GenBank/DDBJ databases">
        <title>Methanohalophilus halophilus.</title>
        <authorList>
            <person name="L'haridon S."/>
        </authorList>
    </citation>
    <scope>NUCLEOTIDE SEQUENCE [LARGE SCALE GENOMIC DNA]</scope>
    <source>
        <strain evidence="1 4">Z-7982</strain>
    </source>
</reference>
<evidence type="ECO:0000313" key="4">
    <source>
        <dbReference type="Proteomes" id="UP000186879"/>
    </source>
</evidence>
<dbReference type="AlphaFoldDB" id="A0A1L3Q3P0"/>
<dbReference type="PROSITE" id="PS51257">
    <property type="entry name" value="PROKAR_LIPOPROTEIN"/>
    <property type="match status" value="1"/>
</dbReference>
<protein>
    <submittedName>
        <fullName evidence="1">Uncharacterized protein</fullName>
    </submittedName>
</protein>
<dbReference type="GeneID" id="30583731"/>